<protein>
    <submittedName>
        <fullName evidence="1">Uncharacterized protein</fullName>
    </submittedName>
</protein>
<dbReference type="EMBL" id="MN740699">
    <property type="protein sequence ID" value="QHU08770.1"/>
    <property type="molecule type" value="Genomic_DNA"/>
</dbReference>
<organism evidence="1">
    <name type="scientific">viral metagenome</name>
    <dbReference type="NCBI Taxonomy" id="1070528"/>
    <lineage>
        <taxon>unclassified sequences</taxon>
        <taxon>metagenomes</taxon>
        <taxon>organismal metagenomes</taxon>
    </lineage>
</organism>
<name>A0A6C0JVP4_9ZZZZ</name>
<evidence type="ECO:0000313" key="1">
    <source>
        <dbReference type="EMBL" id="QHU08770.1"/>
    </source>
</evidence>
<sequence>MAAFTEIYIEQYSDFSTILNVLDTQGDYLDLSGYSAESQIRQSYYSETYSSFNVSITDASTGEITLSLTSANTANLEAGRQQFDLIITSPANNITRVIEGVAIVLPGVTHG</sequence>
<dbReference type="AlphaFoldDB" id="A0A6C0JVP4"/>
<proteinExistence type="predicted"/>
<reference evidence="1" key="1">
    <citation type="journal article" date="2020" name="Nature">
        <title>Giant virus diversity and host interactions through global metagenomics.</title>
        <authorList>
            <person name="Schulz F."/>
            <person name="Roux S."/>
            <person name="Paez-Espino D."/>
            <person name="Jungbluth S."/>
            <person name="Walsh D.A."/>
            <person name="Denef V.J."/>
            <person name="McMahon K.D."/>
            <person name="Konstantinidis K.T."/>
            <person name="Eloe-Fadrosh E.A."/>
            <person name="Kyrpides N.C."/>
            <person name="Woyke T."/>
        </authorList>
    </citation>
    <scope>NUCLEOTIDE SEQUENCE</scope>
    <source>
        <strain evidence="1">GVMAG-S-1064190-84</strain>
    </source>
</reference>
<accession>A0A6C0JVP4</accession>